<comment type="cofactor">
    <cofactor evidence="1 14 15">
        <name>Zn(2+)</name>
        <dbReference type="ChEBI" id="CHEBI:29105"/>
    </cofactor>
</comment>
<dbReference type="PROSITE" id="PS00903">
    <property type="entry name" value="CYT_DCMP_DEAMINASES_1"/>
    <property type="match status" value="1"/>
</dbReference>
<keyword evidence="18" id="KW-1185">Reference proteome</keyword>
<dbReference type="Proteomes" id="UP000000263">
    <property type="component" value="Chromosome"/>
</dbReference>
<proteinExistence type="inferred from homology"/>
<dbReference type="STRING" id="383372.Rcas_0739"/>
<dbReference type="OrthoDB" id="9795347at2"/>
<evidence type="ECO:0000256" key="2">
    <source>
        <dbReference type="ARBA" id="ARBA00003949"/>
    </source>
</evidence>
<dbReference type="NCBIfam" id="NF004064">
    <property type="entry name" value="PRK05578.1"/>
    <property type="match status" value="1"/>
</dbReference>
<dbReference type="PANTHER" id="PTHR11644">
    <property type="entry name" value="CYTIDINE DEAMINASE"/>
    <property type="match status" value="1"/>
</dbReference>
<evidence type="ECO:0000256" key="12">
    <source>
        <dbReference type="PIRSR" id="PIRSR606262-1"/>
    </source>
</evidence>
<dbReference type="NCBIfam" id="TIGR01354">
    <property type="entry name" value="cyt_deam_tetra"/>
    <property type="match status" value="1"/>
</dbReference>
<gene>
    <name evidence="17" type="ordered locus">Rcas_0739</name>
</gene>
<keyword evidence="7 15" id="KW-0378">Hydrolase</keyword>
<keyword evidence="8 14" id="KW-0862">Zinc</keyword>
<dbReference type="CDD" id="cd01283">
    <property type="entry name" value="cytidine_deaminase"/>
    <property type="match status" value="1"/>
</dbReference>
<evidence type="ECO:0000256" key="5">
    <source>
        <dbReference type="ARBA" id="ARBA00018266"/>
    </source>
</evidence>
<dbReference type="AlphaFoldDB" id="A7NHB3"/>
<dbReference type="eggNOG" id="COG0295">
    <property type="taxonomic scope" value="Bacteria"/>
</dbReference>
<feature type="binding site" evidence="14">
    <location>
        <position position="91"/>
    </location>
    <ligand>
        <name>Zn(2+)</name>
        <dbReference type="ChEBI" id="CHEBI:29105"/>
        <note>catalytic</note>
    </ligand>
</feature>
<feature type="binding site" evidence="14">
    <location>
        <position position="58"/>
    </location>
    <ligand>
        <name>Zn(2+)</name>
        <dbReference type="ChEBI" id="CHEBI:29105"/>
        <note>catalytic</note>
    </ligand>
</feature>
<dbReference type="EC" id="3.5.4.5" evidence="4 15"/>
<evidence type="ECO:0000313" key="18">
    <source>
        <dbReference type="Proteomes" id="UP000000263"/>
    </source>
</evidence>
<dbReference type="GO" id="GO:0004126">
    <property type="term" value="F:cytidine deaminase activity"/>
    <property type="evidence" value="ECO:0007669"/>
    <property type="project" value="UniProtKB-UniRule"/>
</dbReference>
<dbReference type="InterPro" id="IPR002125">
    <property type="entry name" value="CMP_dCMP_dom"/>
</dbReference>
<keyword evidence="6 14" id="KW-0479">Metal-binding</keyword>
<comment type="function">
    <text evidence="2 15">This enzyme scavenges exogenous and endogenous cytidine and 2'-deoxycytidine for UMP synthesis.</text>
</comment>
<evidence type="ECO:0000256" key="10">
    <source>
        <dbReference type="ARBA" id="ARBA00049252"/>
    </source>
</evidence>
<organism evidence="17 18">
    <name type="scientific">Roseiflexus castenholzii (strain DSM 13941 / HLO8)</name>
    <dbReference type="NCBI Taxonomy" id="383372"/>
    <lineage>
        <taxon>Bacteria</taxon>
        <taxon>Bacillati</taxon>
        <taxon>Chloroflexota</taxon>
        <taxon>Chloroflexia</taxon>
        <taxon>Chloroflexales</taxon>
        <taxon>Roseiflexineae</taxon>
        <taxon>Roseiflexaceae</taxon>
        <taxon>Roseiflexus</taxon>
    </lineage>
</organism>
<protein>
    <recommendedName>
        <fullName evidence="5 15">Cytidine deaminase</fullName>
        <ecNumber evidence="4 15">3.5.4.5</ecNumber>
    </recommendedName>
    <alternativeName>
        <fullName evidence="9 15">Cytidine aminohydrolase</fullName>
    </alternativeName>
</protein>
<evidence type="ECO:0000256" key="4">
    <source>
        <dbReference type="ARBA" id="ARBA00012783"/>
    </source>
</evidence>
<evidence type="ECO:0000256" key="6">
    <source>
        <dbReference type="ARBA" id="ARBA00022723"/>
    </source>
</evidence>
<evidence type="ECO:0000256" key="13">
    <source>
        <dbReference type="PIRSR" id="PIRSR606262-2"/>
    </source>
</evidence>
<dbReference type="InterPro" id="IPR006262">
    <property type="entry name" value="Cyt_deam_tetra"/>
</dbReference>
<dbReference type="GO" id="GO:0008270">
    <property type="term" value="F:zinc ion binding"/>
    <property type="evidence" value="ECO:0007669"/>
    <property type="project" value="UniProtKB-UniRule"/>
</dbReference>
<dbReference type="HOGENOM" id="CLU_097262_0_1_0"/>
<dbReference type="GO" id="GO:0005829">
    <property type="term" value="C:cytosol"/>
    <property type="evidence" value="ECO:0007669"/>
    <property type="project" value="TreeGrafter"/>
</dbReference>
<dbReference type="PANTHER" id="PTHR11644:SF2">
    <property type="entry name" value="CYTIDINE DEAMINASE"/>
    <property type="match status" value="1"/>
</dbReference>
<dbReference type="GO" id="GO:0072527">
    <property type="term" value="P:pyrimidine-containing compound metabolic process"/>
    <property type="evidence" value="ECO:0007669"/>
    <property type="project" value="UniProtKB-ARBA"/>
</dbReference>
<comment type="catalytic activity">
    <reaction evidence="11 15">
        <text>cytidine + H2O + H(+) = uridine + NH4(+)</text>
        <dbReference type="Rhea" id="RHEA:16069"/>
        <dbReference type="ChEBI" id="CHEBI:15377"/>
        <dbReference type="ChEBI" id="CHEBI:15378"/>
        <dbReference type="ChEBI" id="CHEBI:16704"/>
        <dbReference type="ChEBI" id="CHEBI:17562"/>
        <dbReference type="ChEBI" id="CHEBI:28938"/>
        <dbReference type="EC" id="3.5.4.5"/>
    </reaction>
</comment>
<feature type="binding site" evidence="14">
    <location>
        <position position="94"/>
    </location>
    <ligand>
        <name>Zn(2+)</name>
        <dbReference type="ChEBI" id="CHEBI:29105"/>
        <note>catalytic</note>
    </ligand>
</feature>
<reference evidence="17 18" key="1">
    <citation type="submission" date="2007-08" db="EMBL/GenBank/DDBJ databases">
        <title>Complete sequence of Roseiflexus castenholzii DSM 13941.</title>
        <authorList>
            <consortium name="US DOE Joint Genome Institute"/>
            <person name="Copeland A."/>
            <person name="Lucas S."/>
            <person name="Lapidus A."/>
            <person name="Barry K."/>
            <person name="Glavina del Rio T."/>
            <person name="Dalin E."/>
            <person name="Tice H."/>
            <person name="Pitluck S."/>
            <person name="Thompson L.S."/>
            <person name="Brettin T."/>
            <person name="Bruce D."/>
            <person name="Detter J.C."/>
            <person name="Han C."/>
            <person name="Tapia R."/>
            <person name="Schmutz J."/>
            <person name="Larimer F."/>
            <person name="Land M."/>
            <person name="Hauser L."/>
            <person name="Kyrpides N."/>
            <person name="Mikhailova N."/>
            <person name="Bryant D.A."/>
            <person name="Hanada S."/>
            <person name="Tsukatani Y."/>
            <person name="Richardson P."/>
        </authorList>
    </citation>
    <scope>NUCLEOTIDE SEQUENCE [LARGE SCALE GENOMIC DNA]</scope>
    <source>
        <strain evidence="18">DSM 13941 / HLO8</strain>
    </source>
</reference>
<dbReference type="Gene3D" id="3.40.140.10">
    <property type="entry name" value="Cytidine Deaminase, domain 2"/>
    <property type="match status" value="1"/>
</dbReference>
<dbReference type="InterPro" id="IPR050202">
    <property type="entry name" value="Cyt/Deoxycyt_deaminase"/>
</dbReference>
<dbReference type="SUPFAM" id="SSF53927">
    <property type="entry name" value="Cytidine deaminase-like"/>
    <property type="match status" value="1"/>
</dbReference>
<evidence type="ECO:0000256" key="1">
    <source>
        <dbReference type="ARBA" id="ARBA00001947"/>
    </source>
</evidence>
<feature type="domain" description="CMP/dCMP-type deaminase" evidence="16">
    <location>
        <begin position="6"/>
        <end position="132"/>
    </location>
</feature>
<evidence type="ECO:0000256" key="8">
    <source>
        <dbReference type="ARBA" id="ARBA00022833"/>
    </source>
</evidence>
<comment type="similarity">
    <text evidence="3 15">Belongs to the cytidine and deoxycytidylate deaminase family.</text>
</comment>
<dbReference type="InterPro" id="IPR016193">
    <property type="entry name" value="Cytidine_deaminase-like"/>
</dbReference>
<accession>A7NHB3</accession>
<evidence type="ECO:0000313" key="17">
    <source>
        <dbReference type="EMBL" id="ABU56860.1"/>
    </source>
</evidence>
<dbReference type="EMBL" id="CP000804">
    <property type="protein sequence ID" value="ABU56860.1"/>
    <property type="molecule type" value="Genomic_DNA"/>
</dbReference>
<dbReference type="GO" id="GO:0042802">
    <property type="term" value="F:identical protein binding"/>
    <property type="evidence" value="ECO:0007669"/>
    <property type="project" value="UniProtKB-ARBA"/>
</dbReference>
<feature type="binding site" evidence="13">
    <location>
        <begin position="47"/>
        <end position="53"/>
    </location>
    <ligand>
        <name>substrate</name>
    </ligand>
</feature>
<sequence>MSELTPELTELLAAAAAARERAYCPYSRFAVGAAVRTASGMLFSGCNIENAAYPSAICAERVALFGAYAAGERAIVALAVIADTPEPVSPCGGCRQVIFELAPRAVVLLANLQGAWRIVSVEELLPAGFTFDRLSEP</sequence>
<evidence type="ECO:0000256" key="7">
    <source>
        <dbReference type="ARBA" id="ARBA00022801"/>
    </source>
</evidence>
<evidence type="ECO:0000256" key="3">
    <source>
        <dbReference type="ARBA" id="ARBA00006576"/>
    </source>
</evidence>
<evidence type="ECO:0000256" key="11">
    <source>
        <dbReference type="ARBA" id="ARBA00049558"/>
    </source>
</evidence>
<comment type="catalytic activity">
    <reaction evidence="10 15">
        <text>2'-deoxycytidine + H2O + H(+) = 2'-deoxyuridine + NH4(+)</text>
        <dbReference type="Rhea" id="RHEA:13433"/>
        <dbReference type="ChEBI" id="CHEBI:15377"/>
        <dbReference type="ChEBI" id="CHEBI:15378"/>
        <dbReference type="ChEBI" id="CHEBI:15698"/>
        <dbReference type="ChEBI" id="CHEBI:16450"/>
        <dbReference type="ChEBI" id="CHEBI:28938"/>
        <dbReference type="EC" id="3.5.4.5"/>
    </reaction>
</comment>
<feature type="active site" description="Proton donor" evidence="12">
    <location>
        <position position="60"/>
    </location>
</feature>
<evidence type="ECO:0000256" key="9">
    <source>
        <dbReference type="ARBA" id="ARBA00032005"/>
    </source>
</evidence>
<dbReference type="FunFam" id="3.40.140.10:FF:000008">
    <property type="entry name" value="Cytidine deaminase"/>
    <property type="match status" value="1"/>
</dbReference>
<dbReference type="RefSeq" id="WP_012119290.1">
    <property type="nucleotide sequence ID" value="NC_009767.1"/>
</dbReference>
<evidence type="ECO:0000256" key="15">
    <source>
        <dbReference type="RuleBase" id="RU364006"/>
    </source>
</evidence>
<name>A7NHB3_ROSCS</name>
<dbReference type="KEGG" id="rca:Rcas_0739"/>
<dbReference type="PROSITE" id="PS51747">
    <property type="entry name" value="CYT_DCMP_DEAMINASES_2"/>
    <property type="match status" value="1"/>
</dbReference>
<evidence type="ECO:0000256" key="14">
    <source>
        <dbReference type="PIRSR" id="PIRSR606262-3"/>
    </source>
</evidence>
<dbReference type="Pfam" id="PF00383">
    <property type="entry name" value="dCMP_cyt_deam_1"/>
    <property type="match status" value="1"/>
</dbReference>
<dbReference type="InterPro" id="IPR016192">
    <property type="entry name" value="APOBEC/CMP_deaminase_Zn-bd"/>
</dbReference>
<evidence type="ECO:0000259" key="16">
    <source>
        <dbReference type="PROSITE" id="PS51747"/>
    </source>
</evidence>
<dbReference type="GO" id="GO:0055086">
    <property type="term" value="P:nucleobase-containing small molecule metabolic process"/>
    <property type="evidence" value="ECO:0007669"/>
    <property type="project" value="UniProtKB-ARBA"/>
</dbReference>